<dbReference type="InterPro" id="IPR050887">
    <property type="entry name" value="Beta-mannosidase_GH2"/>
</dbReference>
<evidence type="ECO:0000256" key="14">
    <source>
        <dbReference type="SAM" id="MobiDB-lite"/>
    </source>
</evidence>
<evidence type="ECO:0000256" key="7">
    <source>
        <dbReference type="ARBA" id="ARBA00021795"/>
    </source>
</evidence>
<sequence length="1044" mass="116637">MVIYHSLHQRTILCHLASTMNLLIFLLLFRIYAFAKVFTLSDLHWTLKNHNGSIMVPGTVPSQTHLDLVQAGIITEPLIETNDFTQRWIVDDNWTYTADLEPFFRTLSNAASKILLVFYGLDTISNIVSWLYTIGYVAYNIPWLLILKSLAGHAIAWTNNQFRQYIFDVTDYIICDQCNKEANLTITFESPYVYGQNVSSRSDAETVPGGNGDFEYPGVRYWIRKIASDFGWDWVSFTSHEYNERALAQGPAFVPNGVYKPAYLVTLSGFPLNSTTEMGSPPISPPVSSSSHDTIFIEETSLDIYKVGQNFSTPPNESVDWVINISFALRSGVSFESPVITLAISDLNITSNPFQLPGFTSNADHAIWLHAVWRISDSIPQHWFPHNLATGPKLYNITVNLALSNSIIVQFPIRTGFRTIQLIQSPYSEEDIKQRGITPGDQWHFKLNRNEFYAMGTNIIPFDPFYAGIASEKVRWILESAVLSGQNMLRVWGGGTYQPSSSLIAGGVYDFYSLCDELGILVWSEFIFSDALYPINDFLLETIEPGIRQNVRHINKHLSNVQWAGGNEIEGIAIWNNNSLSNGTIYLNEFVFVFQEFLHDITVSETRSIPYTDCSTTKGVLSLDPYVLRFNNGTPGYIYGNGERYNYDASFAFDFSLFPVSRFVNEFGYHSMPSFYTWEEVLMSPDDFSFNSTTVISRDHHPPPGDLQFPNPNTAQGQGQMTTAVERWLPRPNTPDTNQTFAQWCWSTWSSIEYSGRWKVLNYGLAQAFTPVNINPFWTASNETLEIMITSDRWEDVDGTAQLTWYDWSGNELVSETYPFTVPPLNNTLIYRATGLENILPQCVNASDVWLLLNSTASVGGGVVASEQYFTPLSLVHANHVDPKIDISFTDGFTFTLSAKSGVAPWTWIDHPSGTIGVFVDSNGKPSNGFFLVPGTDRIAPVVEMSSCAYPTNPHSTPSMSNQENSSGGGLMGKVNSAFGGGQQGEQNEDMLDKGVDMAQERMGGGPQNNESAVEQAKDEKISDGIRSGYKSVTGSDIPIADKS</sequence>
<evidence type="ECO:0000256" key="13">
    <source>
        <dbReference type="ARBA" id="ARBA00031061"/>
    </source>
</evidence>
<dbReference type="InterPro" id="IPR041625">
    <property type="entry name" value="Beta-mannosidase_Ig"/>
</dbReference>
<dbReference type="PANTHER" id="PTHR43730">
    <property type="entry name" value="BETA-MANNOSIDASE"/>
    <property type="match status" value="1"/>
</dbReference>
<dbReference type="Pfam" id="PF17753">
    <property type="entry name" value="Ig_mannosidase"/>
    <property type="match status" value="1"/>
</dbReference>
<keyword evidence="9" id="KW-0732">Signal</keyword>
<name>A0A5C3MIC6_9AGAR</name>
<dbReference type="InterPro" id="IPR036156">
    <property type="entry name" value="Beta-gal/glucu_dom_sf"/>
</dbReference>
<evidence type="ECO:0000256" key="2">
    <source>
        <dbReference type="ARBA" id="ARBA00004613"/>
    </source>
</evidence>
<reference evidence="19 20" key="1">
    <citation type="journal article" date="2019" name="Nat. Ecol. Evol.">
        <title>Megaphylogeny resolves global patterns of mushroom evolution.</title>
        <authorList>
            <person name="Varga T."/>
            <person name="Krizsan K."/>
            <person name="Foldi C."/>
            <person name="Dima B."/>
            <person name="Sanchez-Garcia M."/>
            <person name="Sanchez-Ramirez S."/>
            <person name="Szollosi G.J."/>
            <person name="Szarkandi J.G."/>
            <person name="Papp V."/>
            <person name="Albert L."/>
            <person name="Andreopoulos W."/>
            <person name="Angelini C."/>
            <person name="Antonin V."/>
            <person name="Barry K.W."/>
            <person name="Bougher N.L."/>
            <person name="Buchanan P."/>
            <person name="Buyck B."/>
            <person name="Bense V."/>
            <person name="Catcheside P."/>
            <person name="Chovatia M."/>
            <person name="Cooper J."/>
            <person name="Damon W."/>
            <person name="Desjardin D."/>
            <person name="Finy P."/>
            <person name="Geml J."/>
            <person name="Haridas S."/>
            <person name="Hughes K."/>
            <person name="Justo A."/>
            <person name="Karasinski D."/>
            <person name="Kautmanova I."/>
            <person name="Kiss B."/>
            <person name="Kocsube S."/>
            <person name="Kotiranta H."/>
            <person name="LaButti K.M."/>
            <person name="Lechner B.E."/>
            <person name="Liimatainen K."/>
            <person name="Lipzen A."/>
            <person name="Lukacs Z."/>
            <person name="Mihaltcheva S."/>
            <person name="Morgado L.N."/>
            <person name="Niskanen T."/>
            <person name="Noordeloos M.E."/>
            <person name="Ohm R.A."/>
            <person name="Ortiz-Santana B."/>
            <person name="Ovrebo C."/>
            <person name="Racz N."/>
            <person name="Riley R."/>
            <person name="Savchenko A."/>
            <person name="Shiryaev A."/>
            <person name="Soop K."/>
            <person name="Spirin V."/>
            <person name="Szebenyi C."/>
            <person name="Tomsovsky M."/>
            <person name="Tulloss R.E."/>
            <person name="Uehling J."/>
            <person name="Grigoriev I.V."/>
            <person name="Vagvolgyi C."/>
            <person name="Papp T."/>
            <person name="Martin F.M."/>
            <person name="Miettinen O."/>
            <person name="Hibbett D.S."/>
            <person name="Nagy L.G."/>
        </authorList>
    </citation>
    <scope>NUCLEOTIDE SEQUENCE [LARGE SCALE GENOMIC DNA]</scope>
    <source>
        <strain evidence="19 20">CBS 166.37</strain>
    </source>
</reference>
<keyword evidence="8" id="KW-0964">Secreted</keyword>
<dbReference type="InterPro" id="IPR008979">
    <property type="entry name" value="Galactose-bd-like_sf"/>
</dbReference>
<dbReference type="SUPFAM" id="SSF51445">
    <property type="entry name" value="(Trans)glycosidases"/>
    <property type="match status" value="1"/>
</dbReference>
<dbReference type="Gene3D" id="2.60.120.260">
    <property type="entry name" value="Galactose-binding domain-like"/>
    <property type="match status" value="2"/>
</dbReference>
<keyword evidence="11" id="KW-0325">Glycoprotein</keyword>
<evidence type="ECO:0000259" key="18">
    <source>
        <dbReference type="Pfam" id="PF22666"/>
    </source>
</evidence>
<keyword evidence="12" id="KW-0326">Glycosidase</keyword>
<comment type="subunit">
    <text evidence="5">Homodimer.</text>
</comment>
<evidence type="ECO:0000256" key="5">
    <source>
        <dbReference type="ARBA" id="ARBA00011738"/>
    </source>
</evidence>
<evidence type="ECO:0000313" key="19">
    <source>
        <dbReference type="EMBL" id="TFK44116.1"/>
    </source>
</evidence>
<accession>A0A5C3MIC6</accession>
<feature type="compositionally biased region" description="Polar residues" evidence="14">
    <location>
        <begin position="951"/>
        <end position="966"/>
    </location>
</feature>
<organism evidence="19 20">
    <name type="scientific">Crucibulum laeve</name>
    <dbReference type="NCBI Taxonomy" id="68775"/>
    <lineage>
        <taxon>Eukaryota</taxon>
        <taxon>Fungi</taxon>
        <taxon>Dikarya</taxon>
        <taxon>Basidiomycota</taxon>
        <taxon>Agaricomycotina</taxon>
        <taxon>Agaricomycetes</taxon>
        <taxon>Agaricomycetidae</taxon>
        <taxon>Agaricales</taxon>
        <taxon>Agaricineae</taxon>
        <taxon>Nidulariaceae</taxon>
        <taxon>Crucibulum</taxon>
    </lineage>
</organism>
<dbReference type="SUPFAM" id="SSF49303">
    <property type="entry name" value="beta-Galactosidase/glucuronidase domain"/>
    <property type="match status" value="1"/>
</dbReference>
<feature type="domain" description="Beta-mannosidase Ig-fold" evidence="16">
    <location>
        <begin position="882"/>
        <end position="938"/>
    </location>
</feature>
<comment type="catalytic activity">
    <reaction evidence="1">
        <text>Hydrolysis of terminal, non-reducing beta-D-mannose residues in beta-D-mannosides.</text>
        <dbReference type="EC" id="3.2.1.25"/>
    </reaction>
</comment>
<dbReference type="PANTHER" id="PTHR43730:SF5">
    <property type="entry name" value="BETA-MANNOSIDASE A"/>
    <property type="match status" value="1"/>
</dbReference>
<feature type="region of interest" description="Disordered" evidence="14">
    <location>
        <begin position="951"/>
        <end position="1044"/>
    </location>
</feature>
<dbReference type="Gene3D" id="3.20.20.80">
    <property type="entry name" value="Glycosidases"/>
    <property type="match status" value="1"/>
</dbReference>
<evidence type="ECO:0000256" key="8">
    <source>
        <dbReference type="ARBA" id="ARBA00022525"/>
    </source>
</evidence>
<dbReference type="GO" id="GO:0005576">
    <property type="term" value="C:extracellular region"/>
    <property type="evidence" value="ECO:0007669"/>
    <property type="project" value="UniProtKB-SubCell"/>
</dbReference>
<dbReference type="InterPro" id="IPR054593">
    <property type="entry name" value="Beta-mannosidase-like_N2"/>
</dbReference>
<keyword evidence="10 19" id="KW-0378">Hydrolase</keyword>
<dbReference type="InterPro" id="IPR041447">
    <property type="entry name" value="Mannosidase_ig"/>
</dbReference>
<evidence type="ECO:0000256" key="10">
    <source>
        <dbReference type="ARBA" id="ARBA00022801"/>
    </source>
</evidence>
<evidence type="ECO:0000256" key="12">
    <source>
        <dbReference type="ARBA" id="ARBA00023295"/>
    </source>
</evidence>
<feature type="transmembrane region" description="Helical" evidence="15">
    <location>
        <begin position="12"/>
        <end position="33"/>
    </location>
</feature>
<dbReference type="InterPro" id="IPR013783">
    <property type="entry name" value="Ig-like_fold"/>
</dbReference>
<comment type="pathway">
    <text evidence="3">Glycan metabolism; N-glycan degradation.</text>
</comment>
<keyword evidence="20" id="KW-1185">Reference proteome</keyword>
<keyword evidence="15" id="KW-1133">Transmembrane helix</keyword>
<keyword evidence="15" id="KW-0472">Membrane</keyword>
<dbReference type="EC" id="3.2.1.25" evidence="6"/>
<protein>
    <recommendedName>
        <fullName evidence="7">Beta-mannosidase A</fullName>
        <ecNumber evidence="6">3.2.1.25</ecNumber>
    </recommendedName>
    <alternativeName>
        <fullName evidence="13">Mannanase A</fullName>
    </alternativeName>
</protein>
<evidence type="ECO:0000256" key="4">
    <source>
        <dbReference type="ARBA" id="ARBA00007483"/>
    </source>
</evidence>
<dbReference type="AlphaFoldDB" id="A0A5C3MIC6"/>
<evidence type="ECO:0000256" key="9">
    <source>
        <dbReference type="ARBA" id="ARBA00022729"/>
    </source>
</evidence>
<gene>
    <name evidence="19" type="ORF">BDQ12DRAFT_730223</name>
</gene>
<comment type="similarity">
    <text evidence="4">Belongs to the glycosyl hydrolase 2 family. Beta-mannosidase A subfamily.</text>
</comment>
<feature type="domain" description="Beta-mannosidase-like galactose-binding" evidence="18">
    <location>
        <begin position="45"/>
        <end position="127"/>
    </location>
</feature>
<feature type="domain" description="Mannosidase Ig/CBM-like" evidence="17">
    <location>
        <begin position="784"/>
        <end position="870"/>
    </location>
</feature>
<dbReference type="OrthoDB" id="2866996at2759"/>
<feature type="domain" description="Beta-mannosidase-like galactose-binding" evidence="18">
    <location>
        <begin position="150"/>
        <end position="260"/>
    </location>
</feature>
<evidence type="ECO:0000256" key="15">
    <source>
        <dbReference type="SAM" id="Phobius"/>
    </source>
</evidence>
<dbReference type="GO" id="GO:0004567">
    <property type="term" value="F:beta-mannosidase activity"/>
    <property type="evidence" value="ECO:0007669"/>
    <property type="project" value="UniProtKB-EC"/>
</dbReference>
<keyword evidence="15" id="KW-0812">Transmembrane</keyword>
<dbReference type="GO" id="GO:0006516">
    <property type="term" value="P:glycoprotein catabolic process"/>
    <property type="evidence" value="ECO:0007669"/>
    <property type="project" value="TreeGrafter"/>
</dbReference>
<evidence type="ECO:0000259" key="17">
    <source>
        <dbReference type="Pfam" id="PF17786"/>
    </source>
</evidence>
<dbReference type="UniPathway" id="UPA00280"/>
<dbReference type="Pfam" id="PF22666">
    <property type="entry name" value="Glyco_hydro_2_N2"/>
    <property type="match status" value="2"/>
</dbReference>
<evidence type="ECO:0000259" key="16">
    <source>
        <dbReference type="Pfam" id="PF17753"/>
    </source>
</evidence>
<feature type="compositionally biased region" description="Basic and acidic residues" evidence="14">
    <location>
        <begin position="991"/>
        <end position="1000"/>
    </location>
</feature>
<evidence type="ECO:0000256" key="11">
    <source>
        <dbReference type="ARBA" id="ARBA00023180"/>
    </source>
</evidence>
<evidence type="ECO:0000256" key="3">
    <source>
        <dbReference type="ARBA" id="ARBA00004740"/>
    </source>
</evidence>
<dbReference type="Proteomes" id="UP000308652">
    <property type="component" value="Unassembled WGS sequence"/>
</dbReference>
<comment type="subcellular location">
    <subcellularLocation>
        <location evidence="2">Secreted</location>
    </subcellularLocation>
</comment>
<evidence type="ECO:0000313" key="20">
    <source>
        <dbReference type="Proteomes" id="UP000308652"/>
    </source>
</evidence>
<dbReference type="STRING" id="68775.A0A5C3MIC6"/>
<dbReference type="EMBL" id="ML213590">
    <property type="protein sequence ID" value="TFK44116.1"/>
    <property type="molecule type" value="Genomic_DNA"/>
</dbReference>
<dbReference type="InterPro" id="IPR017853">
    <property type="entry name" value="GH"/>
</dbReference>
<dbReference type="Gene3D" id="2.60.40.10">
    <property type="entry name" value="Immunoglobulins"/>
    <property type="match status" value="3"/>
</dbReference>
<evidence type="ECO:0000256" key="6">
    <source>
        <dbReference type="ARBA" id="ARBA00012754"/>
    </source>
</evidence>
<proteinExistence type="inferred from homology"/>
<dbReference type="Pfam" id="PF17786">
    <property type="entry name" value="Mannosidase_ig"/>
    <property type="match status" value="1"/>
</dbReference>
<evidence type="ECO:0000256" key="1">
    <source>
        <dbReference type="ARBA" id="ARBA00000829"/>
    </source>
</evidence>
<dbReference type="SUPFAM" id="SSF49785">
    <property type="entry name" value="Galactose-binding domain-like"/>
    <property type="match status" value="1"/>
</dbReference>